<dbReference type="PANTHER" id="PTHR19375">
    <property type="entry name" value="HEAT SHOCK PROTEIN 70KDA"/>
    <property type="match status" value="1"/>
</dbReference>
<proteinExistence type="predicted"/>
<dbReference type="SUPFAM" id="SSF100920">
    <property type="entry name" value="Heat shock protein 70kD (HSP70), peptide-binding domain"/>
    <property type="match status" value="1"/>
</dbReference>
<reference evidence="4 5" key="1">
    <citation type="journal article" date="2016" name="Nat. Commun.">
        <title>Thousands of microbial genomes shed light on interconnected biogeochemical processes in an aquifer system.</title>
        <authorList>
            <person name="Anantharaman K."/>
            <person name="Brown C.T."/>
            <person name="Hug L.A."/>
            <person name="Sharon I."/>
            <person name="Castelle C.J."/>
            <person name="Probst A.J."/>
            <person name="Thomas B.C."/>
            <person name="Singh A."/>
            <person name="Wilkins M.J."/>
            <person name="Karaoz U."/>
            <person name="Brodie E.L."/>
            <person name="Williams K.H."/>
            <person name="Hubbard S.S."/>
            <person name="Banfield J.F."/>
        </authorList>
    </citation>
    <scope>NUCLEOTIDE SEQUENCE [LARGE SCALE GENOMIC DNA]</scope>
</reference>
<dbReference type="InterPro" id="IPR029048">
    <property type="entry name" value="HSP70_C_sf"/>
</dbReference>
<gene>
    <name evidence="4" type="ORF">A2Z42_04190</name>
</gene>
<comment type="caution">
    <text evidence="4">The sequence shown here is derived from an EMBL/GenBank/DDBJ whole genome shotgun (WGS) entry which is preliminary data.</text>
</comment>
<evidence type="ECO:0000256" key="3">
    <source>
        <dbReference type="SAM" id="MobiDB-lite"/>
    </source>
</evidence>
<feature type="compositionally biased region" description="Basic and acidic residues" evidence="3">
    <location>
        <begin position="62"/>
        <end position="82"/>
    </location>
</feature>
<dbReference type="InterPro" id="IPR013126">
    <property type="entry name" value="Hsp_70_fam"/>
</dbReference>
<dbReference type="GO" id="GO:0005524">
    <property type="term" value="F:ATP binding"/>
    <property type="evidence" value="ECO:0007669"/>
    <property type="project" value="UniProtKB-KW"/>
</dbReference>
<dbReference type="Gene3D" id="1.20.1270.10">
    <property type="match status" value="1"/>
</dbReference>
<dbReference type="Proteomes" id="UP000176645">
    <property type="component" value="Unassembled WGS sequence"/>
</dbReference>
<sequence>MAADNKSLGRFILDGVPPAPRGVPQVEVTFDIDANGILNVTAKEKTTGKEQSIKITGSTGLSKDEVGRMQKEAESHATEDEKKKELIEARNIADSLVYTAEKALKDAGEKVPADVKGEVEEKVKTAKEKIAGEDLDAIRKATDELGVALQKIGPAMSQTPPGADTTAAGAQEEIKGEEKKDEDKENPPAGGGETVEGEVVDEEKK</sequence>
<evidence type="ECO:0008006" key="6">
    <source>
        <dbReference type="Google" id="ProtNLM"/>
    </source>
</evidence>
<evidence type="ECO:0000256" key="1">
    <source>
        <dbReference type="ARBA" id="ARBA00022741"/>
    </source>
</evidence>
<accession>A0A1G1WIQ7</accession>
<organism evidence="4 5">
    <name type="scientific">Candidatus Woykebacteria bacterium RBG_19FT_COMBO_43_10</name>
    <dbReference type="NCBI Taxonomy" id="1802598"/>
    <lineage>
        <taxon>Bacteria</taxon>
        <taxon>Candidatus Woykeibacteriota</taxon>
    </lineage>
</organism>
<protein>
    <recommendedName>
        <fullName evidence="6">Molecular chaperone DnaK</fullName>
    </recommendedName>
</protein>
<feature type="region of interest" description="Disordered" evidence="3">
    <location>
        <begin position="45"/>
        <end position="82"/>
    </location>
</feature>
<dbReference type="AlphaFoldDB" id="A0A1G1WIQ7"/>
<keyword evidence="1" id="KW-0547">Nucleotide-binding</keyword>
<dbReference type="FunFam" id="1.20.1270.10:FF:000001">
    <property type="entry name" value="Molecular chaperone DnaK"/>
    <property type="match status" value="1"/>
</dbReference>
<feature type="region of interest" description="Disordered" evidence="3">
    <location>
        <begin position="152"/>
        <end position="205"/>
    </location>
</feature>
<dbReference type="EMBL" id="MHCU01000030">
    <property type="protein sequence ID" value="OGY27609.1"/>
    <property type="molecule type" value="Genomic_DNA"/>
</dbReference>
<dbReference type="Pfam" id="PF00012">
    <property type="entry name" value="HSP70"/>
    <property type="match status" value="1"/>
</dbReference>
<keyword evidence="2" id="KW-0067">ATP-binding</keyword>
<evidence type="ECO:0000256" key="2">
    <source>
        <dbReference type="ARBA" id="ARBA00022840"/>
    </source>
</evidence>
<dbReference type="GO" id="GO:0140662">
    <property type="term" value="F:ATP-dependent protein folding chaperone"/>
    <property type="evidence" value="ECO:0007669"/>
    <property type="project" value="InterPro"/>
</dbReference>
<name>A0A1G1WIQ7_9BACT</name>
<evidence type="ECO:0000313" key="4">
    <source>
        <dbReference type="EMBL" id="OGY27609.1"/>
    </source>
</evidence>
<feature type="compositionally biased region" description="Low complexity" evidence="3">
    <location>
        <begin position="159"/>
        <end position="170"/>
    </location>
</feature>
<dbReference type="Gene3D" id="2.60.34.10">
    <property type="entry name" value="Substrate Binding Domain Of DNAk, Chain A, domain 1"/>
    <property type="match status" value="1"/>
</dbReference>
<evidence type="ECO:0000313" key="5">
    <source>
        <dbReference type="Proteomes" id="UP000176645"/>
    </source>
</evidence>
<dbReference type="InterPro" id="IPR029047">
    <property type="entry name" value="HSP70_peptide-bd_sf"/>
</dbReference>
<feature type="compositionally biased region" description="Acidic residues" evidence="3">
    <location>
        <begin position="195"/>
        <end position="205"/>
    </location>
</feature>
<feature type="compositionally biased region" description="Basic and acidic residues" evidence="3">
    <location>
        <begin position="172"/>
        <end position="186"/>
    </location>
</feature>